<feature type="compositionally biased region" description="Polar residues" evidence="1">
    <location>
        <begin position="323"/>
        <end position="333"/>
    </location>
</feature>
<sequence>MVDRGTNLGATCAWEKGHPNLLKPDDVTLMDARGDPLNPVWTGDNNISAAFRVDCERSGTITCYVPGASKNMTAGLQVTGCGGTTEPNNITKQNYGNTTPTDNSAVLIGGTTGAAAFLVIVVLSAFVLKKIWGKRTQLPPPPAPCTMRHRATDSALFRRNIPQQPQDRDTFGSDHTHFYFDIDDLETGTANSSQVSSDSTLNCQFLDFIACPSSDSSRSEIEFEAKDCESEDIATLDSLRCATSHPIPADPKQEVSVPSCTDETATLPGETAKEGMTASRSSPSGMKPSPCPMVQGKPTPDDYLHPTASQSNAGTVPSERVASETSATLTTVSKETKKPPRLPSDYLHPIASPFEGNTAF</sequence>
<organism evidence="3 4">
    <name type="scientific">Littorina saxatilis</name>
    <dbReference type="NCBI Taxonomy" id="31220"/>
    <lineage>
        <taxon>Eukaryota</taxon>
        <taxon>Metazoa</taxon>
        <taxon>Spiralia</taxon>
        <taxon>Lophotrochozoa</taxon>
        <taxon>Mollusca</taxon>
        <taxon>Gastropoda</taxon>
        <taxon>Caenogastropoda</taxon>
        <taxon>Littorinimorpha</taxon>
        <taxon>Littorinoidea</taxon>
        <taxon>Littorinidae</taxon>
        <taxon>Littorina</taxon>
    </lineage>
</organism>
<name>A0AAN9ALF4_9CAEN</name>
<evidence type="ECO:0000256" key="2">
    <source>
        <dbReference type="SAM" id="Phobius"/>
    </source>
</evidence>
<keyword evidence="2" id="KW-1133">Transmembrane helix</keyword>
<evidence type="ECO:0000313" key="4">
    <source>
        <dbReference type="Proteomes" id="UP001374579"/>
    </source>
</evidence>
<proteinExistence type="predicted"/>
<gene>
    <name evidence="3" type="ORF">V1264_024158</name>
</gene>
<comment type="caution">
    <text evidence="3">The sequence shown here is derived from an EMBL/GenBank/DDBJ whole genome shotgun (WGS) entry which is preliminary data.</text>
</comment>
<evidence type="ECO:0000256" key="1">
    <source>
        <dbReference type="SAM" id="MobiDB-lite"/>
    </source>
</evidence>
<feature type="transmembrane region" description="Helical" evidence="2">
    <location>
        <begin position="105"/>
        <end position="128"/>
    </location>
</feature>
<reference evidence="3 4" key="1">
    <citation type="submission" date="2024-02" db="EMBL/GenBank/DDBJ databases">
        <title>Chromosome-scale genome assembly of the rough periwinkle Littorina saxatilis.</title>
        <authorList>
            <person name="De Jode A."/>
            <person name="Faria R."/>
            <person name="Formenti G."/>
            <person name="Sims Y."/>
            <person name="Smith T.P."/>
            <person name="Tracey A."/>
            <person name="Wood J.M.D."/>
            <person name="Zagrodzka Z.B."/>
            <person name="Johannesson K."/>
            <person name="Butlin R.K."/>
            <person name="Leder E.H."/>
        </authorList>
    </citation>
    <scope>NUCLEOTIDE SEQUENCE [LARGE SCALE GENOMIC DNA]</scope>
    <source>
        <strain evidence="3">Snail1</strain>
        <tissue evidence="3">Muscle</tissue>
    </source>
</reference>
<dbReference type="EMBL" id="JBAMIC010003191">
    <property type="protein sequence ID" value="KAK7089037.1"/>
    <property type="molecule type" value="Genomic_DNA"/>
</dbReference>
<keyword evidence="2" id="KW-0812">Transmembrane</keyword>
<feature type="region of interest" description="Disordered" evidence="1">
    <location>
        <begin position="245"/>
        <end position="360"/>
    </location>
</feature>
<evidence type="ECO:0000313" key="3">
    <source>
        <dbReference type="EMBL" id="KAK7089037.1"/>
    </source>
</evidence>
<keyword evidence="2" id="KW-0472">Membrane</keyword>
<dbReference type="Proteomes" id="UP001374579">
    <property type="component" value="Unassembled WGS sequence"/>
</dbReference>
<dbReference type="AlphaFoldDB" id="A0AAN9ALF4"/>
<accession>A0AAN9ALF4</accession>
<protein>
    <submittedName>
        <fullName evidence="3">Uncharacterized protein</fullName>
    </submittedName>
</protein>
<keyword evidence="4" id="KW-1185">Reference proteome</keyword>